<reference evidence="4" key="1">
    <citation type="submission" date="2023-07" db="EMBL/GenBank/DDBJ databases">
        <title>Conexibacter stalactiti sp. nov., isolated from stalactites in a lava cave and emended description of the genus Conexibacter.</title>
        <authorList>
            <person name="Lee S.D."/>
        </authorList>
    </citation>
    <scope>NUCLEOTIDE SEQUENCE [LARGE SCALE GENOMIC DNA]</scope>
    <source>
        <strain evidence="4">KCTC 39840</strain>
    </source>
</reference>
<comment type="caution">
    <text evidence="3">The sequence shown here is derived from an EMBL/GenBank/DDBJ whole genome shotgun (WGS) entry which is preliminary data.</text>
</comment>
<feature type="transmembrane region" description="Helical" evidence="2">
    <location>
        <begin position="37"/>
        <end position="58"/>
    </location>
</feature>
<proteinExistence type="predicted"/>
<protein>
    <recommendedName>
        <fullName evidence="5">Serine/threonine protein kinase</fullName>
    </recommendedName>
</protein>
<organism evidence="3 4">
    <name type="scientific">Conexibacter stalactiti</name>
    <dbReference type="NCBI Taxonomy" id="1940611"/>
    <lineage>
        <taxon>Bacteria</taxon>
        <taxon>Bacillati</taxon>
        <taxon>Actinomycetota</taxon>
        <taxon>Thermoleophilia</taxon>
        <taxon>Solirubrobacterales</taxon>
        <taxon>Conexibacteraceae</taxon>
        <taxon>Conexibacter</taxon>
    </lineage>
</organism>
<keyword evidence="2" id="KW-0812">Transmembrane</keyword>
<keyword evidence="2" id="KW-1133">Transmembrane helix</keyword>
<dbReference type="EMBL" id="JAWSTH010000237">
    <property type="protein sequence ID" value="MDW5598931.1"/>
    <property type="molecule type" value="Genomic_DNA"/>
</dbReference>
<evidence type="ECO:0000256" key="2">
    <source>
        <dbReference type="SAM" id="Phobius"/>
    </source>
</evidence>
<accession>A0ABU4I088</accession>
<dbReference type="Proteomes" id="UP001284601">
    <property type="component" value="Unassembled WGS sequence"/>
</dbReference>
<keyword evidence="4" id="KW-1185">Reference proteome</keyword>
<feature type="compositionally biased region" description="Low complexity" evidence="1">
    <location>
        <begin position="93"/>
        <end position="105"/>
    </location>
</feature>
<gene>
    <name evidence="3" type="ORF">R7226_31520</name>
</gene>
<name>A0ABU4I088_9ACTN</name>
<evidence type="ECO:0000313" key="3">
    <source>
        <dbReference type="EMBL" id="MDW5598931.1"/>
    </source>
</evidence>
<feature type="region of interest" description="Disordered" evidence="1">
    <location>
        <begin position="59"/>
        <end position="154"/>
    </location>
</feature>
<feature type="compositionally biased region" description="Low complexity" evidence="1">
    <location>
        <begin position="127"/>
        <end position="138"/>
    </location>
</feature>
<feature type="non-terminal residue" evidence="3">
    <location>
        <position position="1"/>
    </location>
</feature>
<keyword evidence="2" id="KW-0472">Membrane</keyword>
<evidence type="ECO:0000256" key="1">
    <source>
        <dbReference type="SAM" id="MobiDB-lite"/>
    </source>
</evidence>
<evidence type="ECO:0000313" key="4">
    <source>
        <dbReference type="Proteomes" id="UP001284601"/>
    </source>
</evidence>
<sequence>GAGAPGGVAAGAETPTAAHAAVVPLAAAPAPSRLDKIGGPMGAAAVVLVALGVGFLIGQATNDTPPVQRAPVVNIEGGLPSGSTTAPASDLPAADGATDDATATGETPQATGTEDTGGDINRLRQQPTETETPGTAPPVDDEAAGGGTDAETIG</sequence>
<evidence type="ECO:0008006" key="5">
    <source>
        <dbReference type="Google" id="ProtNLM"/>
    </source>
</evidence>